<feature type="domain" description="SEA" evidence="2">
    <location>
        <begin position="98"/>
        <end position="209"/>
    </location>
</feature>
<keyword evidence="1" id="KW-1133">Transmembrane helix</keyword>
<organism evidence="3 4">
    <name type="scientific">Hemibagrus guttatus</name>
    <dbReference type="NCBI Taxonomy" id="175788"/>
    <lineage>
        <taxon>Eukaryota</taxon>
        <taxon>Metazoa</taxon>
        <taxon>Chordata</taxon>
        <taxon>Craniata</taxon>
        <taxon>Vertebrata</taxon>
        <taxon>Euteleostomi</taxon>
        <taxon>Actinopterygii</taxon>
        <taxon>Neopterygii</taxon>
        <taxon>Teleostei</taxon>
        <taxon>Ostariophysi</taxon>
        <taxon>Siluriformes</taxon>
        <taxon>Bagridae</taxon>
        <taxon>Hemibagrus</taxon>
    </lineage>
</organism>
<feature type="domain" description="SEA" evidence="2">
    <location>
        <begin position="1"/>
        <end position="74"/>
    </location>
</feature>
<evidence type="ECO:0000313" key="4">
    <source>
        <dbReference type="Proteomes" id="UP001274896"/>
    </source>
</evidence>
<accession>A0AAE0PSR0</accession>
<evidence type="ECO:0000256" key="1">
    <source>
        <dbReference type="SAM" id="Phobius"/>
    </source>
</evidence>
<keyword evidence="1" id="KW-0472">Membrane</keyword>
<proteinExistence type="predicted"/>
<evidence type="ECO:0000259" key="2">
    <source>
        <dbReference type="PROSITE" id="PS50024"/>
    </source>
</evidence>
<dbReference type="InterPro" id="IPR036364">
    <property type="entry name" value="SEA_dom_sf"/>
</dbReference>
<reference evidence="3" key="1">
    <citation type="submission" date="2023-06" db="EMBL/GenBank/DDBJ databases">
        <title>Male Hemibagrus guttatus genome.</title>
        <authorList>
            <person name="Bian C."/>
        </authorList>
    </citation>
    <scope>NUCLEOTIDE SEQUENCE</scope>
    <source>
        <strain evidence="3">Male_cb2023</strain>
        <tissue evidence="3">Muscle</tissue>
    </source>
</reference>
<dbReference type="SUPFAM" id="SSF82671">
    <property type="entry name" value="SEA domain"/>
    <property type="match status" value="1"/>
</dbReference>
<protein>
    <recommendedName>
        <fullName evidence="2">SEA domain-containing protein</fullName>
    </recommendedName>
</protein>
<dbReference type="Gene3D" id="3.30.70.960">
    <property type="entry name" value="SEA domain"/>
    <property type="match status" value="1"/>
</dbReference>
<sequence length="237" mass="25770">MLEPICEKSFSNFVQMNIHGFSNGSIVTNSSLEFSPNSTILTNSTVQEILVKATKSNSSLNIIPNSINVTQVPVANNLTTNTSLTMTTTNIPPTPQNATAVFNLTFSINEAFDSALASNSSPQFVAQATNIRSQVEPMYKEAFNNFILMQILQFRSGSIITESKLYMDSSCLYGTKVTAKQVKDVFLNGLPNFKFIVDPASIRVTQIGNSMPPVMASSASMICVSLLSLLLSFALHF</sequence>
<dbReference type="Pfam" id="PF01390">
    <property type="entry name" value="SEA"/>
    <property type="match status" value="1"/>
</dbReference>
<dbReference type="Proteomes" id="UP001274896">
    <property type="component" value="Unassembled WGS sequence"/>
</dbReference>
<gene>
    <name evidence="3" type="ORF">QTP70_028067</name>
</gene>
<comment type="caution">
    <text evidence="3">The sequence shown here is derived from an EMBL/GenBank/DDBJ whole genome shotgun (WGS) entry which is preliminary data.</text>
</comment>
<dbReference type="PROSITE" id="PS50024">
    <property type="entry name" value="SEA"/>
    <property type="match status" value="2"/>
</dbReference>
<dbReference type="InterPro" id="IPR000082">
    <property type="entry name" value="SEA_dom"/>
</dbReference>
<name>A0AAE0PSR0_9TELE</name>
<dbReference type="EMBL" id="JAUCMX010000029">
    <property type="protein sequence ID" value="KAK3507523.1"/>
    <property type="molecule type" value="Genomic_DNA"/>
</dbReference>
<keyword evidence="4" id="KW-1185">Reference proteome</keyword>
<evidence type="ECO:0000313" key="3">
    <source>
        <dbReference type="EMBL" id="KAK3507523.1"/>
    </source>
</evidence>
<dbReference type="AlphaFoldDB" id="A0AAE0PSR0"/>
<keyword evidence="1" id="KW-0812">Transmembrane</keyword>
<feature type="transmembrane region" description="Helical" evidence="1">
    <location>
        <begin position="214"/>
        <end position="235"/>
    </location>
</feature>